<sequence length="284" mass="30907">MSERVAELVPVELWERVQPLLPERPPRRYRYPGRLPRDDRAALAGIVHVLITGCTWAQVPTEQFGCSGVTCWRRLRDWTEAGVWPKLHQVLPDELRAAGKLQLDAAVVDGSHVRALKGGAHTGPSPVDRSRKGSKHHLLTDAGGVPLVVSLTGGNRHDVTQPLPLIDAFPVVRGIRGRPRLRPDCLYADRGYDFDVYRRALRTRGMVPRIARRGIAHGSGLGARRWVVERTFAGVPPARGGGCTSSSVCASATRSAPTCTSGSCSWPARSSATASSHRHSETSC</sequence>
<organism evidence="3 4">
    <name type="scientific">Kineococcus glutinatus</name>
    <dbReference type="NCBI Taxonomy" id="1070872"/>
    <lineage>
        <taxon>Bacteria</taxon>
        <taxon>Bacillati</taxon>
        <taxon>Actinomycetota</taxon>
        <taxon>Actinomycetes</taxon>
        <taxon>Kineosporiales</taxon>
        <taxon>Kineosporiaceae</taxon>
        <taxon>Kineococcus</taxon>
    </lineage>
</organism>
<gene>
    <name evidence="3" type="ORF">GCM10023225_14660</name>
</gene>
<dbReference type="InterPro" id="IPR025161">
    <property type="entry name" value="IS402-like_dom"/>
</dbReference>
<protein>
    <recommendedName>
        <fullName evidence="5">Transposase</fullName>
    </recommendedName>
</protein>
<name>A0ABP9HNI1_9ACTN</name>
<feature type="domain" description="Insertion element IS402-like" evidence="2">
    <location>
        <begin position="12"/>
        <end position="88"/>
    </location>
</feature>
<evidence type="ECO:0000313" key="3">
    <source>
        <dbReference type="EMBL" id="GAA4974578.1"/>
    </source>
</evidence>
<evidence type="ECO:0000313" key="4">
    <source>
        <dbReference type="Proteomes" id="UP001501195"/>
    </source>
</evidence>
<accession>A0ABP9HNI1</accession>
<evidence type="ECO:0008006" key="5">
    <source>
        <dbReference type="Google" id="ProtNLM"/>
    </source>
</evidence>
<feature type="domain" description="Transposase IS4-like" evidence="1">
    <location>
        <begin position="105"/>
        <end position="233"/>
    </location>
</feature>
<comment type="caution">
    <text evidence="3">The sequence shown here is derived from an EMBL/GenBank/DDBJ whole genome shotgun (WGS) entry which is preliminary data.</text>
</comment>
<reference evidence="4" key="1">
    <citation type="journal article" date="2019" name="Int. J. Syst. Evol. Microbiol.">
        <title>The Global Catalogue of Microorganisms (GCM) 10K type strain sequencing project: providing services to taxonomists for standard genome sequencing and annotation.</title>
        <authorList>
            <consortium name="The Broad Institute Genomics Platform"/>
            <consortium name="The Broad Institute Genome Sequencing Center for Infectious Disease"/>
            <person name="Wu L."/>
            <person name="Ma J."/>
        </authorList>
    </citation>
    <scope>NUCLEOTIDE SEQUENCE [LARGE SCALE GENOMIC DNA]</scope>
    <source>
        <strain evidence="4">JCM 18126</strain>
    </source>
</reference>
<dbReference type="Proteomes" id="UP001501195">
    <property type="component" value="Unassembled WGS sequence"/>
</dbReference>
<dbReference type="PANTHER" id="PTHR30007">
    <property type="entry name" value="PHP DOMAIN PROTEIN"/>
    <property type="match status" value="1"/>
</dbReference>
<dbReference type="InterPro" id="IPR002559">
    <property type="entry name" value="Transposase_11"/>
</dbReference>
<dbReference type="NCBIfam" id="NF033580">
    <property type="entry name" value="transpos_IS5_3"/>
    <property type="match status" value="1"/>
</dbReference>
<evidence type="ECO:0000259" key="2">
    <source>
        <dbReference type="Pfam" id="PF13340"/>
    </source>
</evidence>
<dbReference type="Pfam" id="PF01609">
    <property type="entry name" value="DDE_Tnp_1"/>
    <property type="match status" value="1"/>
</dbReference>
<proteinExistence type="predicted"/>
<dbReference type="EMBL" id="BAABIL010000193">
    <property type="protein sequence ID" value="GAA4974578.1"/>
    <property type="molecule type" value="Genomic_DNA"/>
</dbReference>
<dbReference type="PANTHER" id="PTHR30007:SF1">
    <property type="entry name" value="BLR1914 PROTEIN"/>
    <property type="match status" value="1"/>
</dbReference>
<dbReference type="Pfam" id="PF13340">
    <property type="entry name" value="DUF4096"/>
    <property type="match status" value="1"/>
</dbReference>
<keyword evidence="4" id="KW-1185">Reference proteome</keyword>
<evidence type="ECO:0000259" key="1">
    <source>
        <dbReference type="Pfam" id="PF01609"/>
    </source>
</evidence>